<dbReference type="SUPFAM" id="SSF46785">
    <property type="entry name" value="Winged helix' DNA-binding domain"/>
    <property type="match status" value="1"/>
</dbReference>
<feature type="domain" description="Cyclic nucleotide-binding" evidence="4">
    <location>
        <begin position="36"/>
        <end position="117"/>
    </location>
</feature>
<dbReference type="KEGG" id="vpy:HZI73_17625"/>
<dbReference type="RefSeq" id="WP_212694695.1">
    <property type="nucleotide sequence ID" value="NZ_CP058649.1"/>
</dbReference>
<keyword evidence="2" id="KW-0238">DNA-binding</keyword>
<dbReference type="InterPro" id="IPR050397">
    <property type="entry name" value="Env_Response_Regulators"/>
</dbReference>
<dbReference type="Pfam" id="PF13545">
    <property type="entry name" value="HTH_Crp_2"/>
    <property type="match status" value="1"/>
</dbReference>
<evidence type="ECO:0000256" key="3">
    <source>
        <dbReference type="ARBA" id="ARBA00023163"/>
    </source>
</evidence>
<evidence type="ECO:0000256" key="2">
    <source>
        <dbReference type="ARBA" id="ARBA00023125"/>
    </source>
</evidence>
<gene>
    <name evidence="6" type="ORF">HZI73_17625</name>
</gene>
<dbReference type="GO" id="GO:0005829">
    <property type="term" value="C:cytosol"/>
    <property type="evidence" value="ECO:0007669"/>
    <property type="project" value="TreeGrafter"/>
</dbReference>
<evidence type="ECO:0000256" key="1">
    <source>
        <dbReference type="ARBA" id="ARBA00023015"/>
    </source>
</evidence>
<dbReference type="PANTHER" id="PTHR24567:SF26">
    <property type="entry name" value="REGULATORY PROTEIN YEIL"/>
    <property type="match status" value="1"/>
</dbReference>
<dbReference type="InterPro" id="IPR036388">
    <property type="entry name" value="WH-like_DNA-bd_sf"/>
</dbReference>
<keyword evidence="7" id="KW-1185">Reference proteome</keyword>
<dbReference type="InterPro" id="IPR012318">
    <property type="entry name" value="HTH_CRP"/>
</dbReference>
<proteinExistence type="predicted"/>
<sequence>MKIYKDDHLLEKYNRLHHLSQIMGEGYREHYAFHAYDAGELMCKGGEPVNYFYIFLKGKTKVYKTSDDGRILLLQFCHPMTNFGDMELINDTPYLSYVEAIDNCLLLAYPANYIQKVCLDRAAFLKYVCLDLSKKFDISSAKNTYNLLYPLKNRLAGYLVEYHMINPTNDVLTLSETYKEIAEYLGTSYRHLYRCLNQFKEMGIIHVDGKKVRILDVEALQELSKLV</sequence>
<dbReference type="Gene3D" id="2.60.120.10">
    <property type="entry name" value="Jelly Rolls"/>
    <property type="match status" value="1"/>
</dbReference>
<dbReference type="GO" id="GO:0003677">
    <property type="term" value="F:DNA binding"/>
    <property type="evidence" value="ECO:0007669"/>
    <property type="project" value="UniProtKB-KW"/>
</dbReference>
<reference evidence="6" key="1">
    <citation type="submission" date="2020-07" db="EMBL/GenBank/DDBJ databases">
        <title>Vallitalea pronyensis genome.</title>
        <authorList>
            <person name="Postec A."/>
        </authorList>
    </citation>
    <scope>NUCLEOTIDE SEQUENCE</scope>
    <source>
        <strain evidence="6">FatNI3</strain>
    </source>
</reference>
<dbReference type="AlphaFoldDB" id="A0A8J8MLL5"/>
<dbReference type="Pfam" id="PF00027">
    <property type="entry name" value="cNMP_binding"/>
    <property type="match status" value="1"/>
</dbReference>
<dbReference type="InterPro" id="IPR000595">
    <property type="entry name" value="cNMP-bd_dom"/>
</dbReference>
<dbReference type="InterPro" id="IPR014710">
    <property type="entry name" value="RmlC-like_jellyroll"/>
</dbReference>
<protein>
    <submittedName>
        <fullName evidence="6">Cyclic nucleotide-binding domain-containing protein</fullName>
    </submittedName>
</protein>
<dbReference type="EMBL" id="CP058649">
    <property type="protein sequence ID" value="QUI24005.1"/>
    <property type="molecule type" value="Genomic_DNA"/>
</dbReference>
<dbReference type="CDD" id="cd00038">
    <property type="entry name" value="CAP_ED"/>
    <property type="match status" value="1"/>
</dbReference>
<dbReference type="PROSITE" id="PS50042">
    <property type="entry name" value="CNMP_BINDING_3"/>
    <property type="match status" value="1"/>
</dbReference>
<dbReference type="PROSITE" id="PS51063">
    <property type="entry name" value="HTH_CRP_2"/>
    <property type="match status" value="1"/>
</dbReference>
<dbReference type="Gene3D" id="1.10.10.10">
    <property type="entry name" value="Winged helix-like DNA-binding domain superfamily/Winged helix DNA-binding domain"/>
    <property type="match status" value="1"/>
</dbReference>
<dbReference type="PANTHER" id="PTHR24567">
    <property type="entry name" value="CRP FAMILY TRANSCRIPTIONAL REGULATORY PROTEIN"/>
    <property type="match status" value="1"/>
</dbReference>
<evidence type="ECO:0000259" key="5">
    <source>
        <dbReference type="PROSITE" id="PS51063"/>
    </source>
</evidence>
<evidence type="ECO:0000313" key="7">
    <source>
        <dbReference type="Proteomes" id="UP000683246"/>
    </source>
</evidence>
<organism evidence="6 7">
    <name type="scientific">Vallitalea pronyensis</name>
    <dbReference type="NCBI Taxonomy" id="1348613"/>
    <lineage>
        <taxon>Bacteria</taxon>
        <taxon>Bacillati</taxon>
        <taxon>Bacillota</taxon>
        <taxon>Clostridia</taxon>
        <taxon>Lachnospirales</taxon>
        <taxon>Vallitaleaceae</taxon>
        <taxon>Vallitalea</taxon>
    </lineage>
</organism>
<dbReference type="Proteomes" id="UP000683246">
    <property type="component" value="Chromosome"/>
</dbReference>
<dbReference type="SUPFAM" id="SSF51206">
    <property type="entry name" value="cAMP-binding domain-like"/>
    <property type="match status" value="1"/>
</dbReference>
<feature type="domain" description="HTH crp-type" evidence="5">
    <location>
        <begin position="149"/>
        <end position="218"/>
    </location>
</feature>
<evidence type="ECO:0000313" key="6">
    <source>
        <dbReference type="EMBL" id="QUI24005.1"/>
    </source>
</evidence>
<dbReference type="InterPro" id="IPR036390">
    <property type="entry name" value="WH_DNA-bd_sf"/>
</dbReference>
<keyword evidence="1" id="KW-0805">Transcription regulation</keyword>
<keyword evidence="3" id="KW-0804">Transcription</keyword>
<dbReference type="SMART" id="SM00419">
    <property type="entry name" value="HTH_CRP"/>
    <property type="match status" value="1"/>
</dbReference>
<dbReference type="GO" id="GO:0003700">
    <property type="term" value="F:DNA-binding transcription factor activity"/>
    <property type="evidence" value="ECO:0007669"/>
    <property type="project" value="TreeGrafter"/>
</dbReference>
<evidence type="ECO:0000259" key="4">
    <source>
        <dbReference type="PROSITE" id="PS50042"/>
    </source>
</evidence>
<name>A0A8J8MLL5_9FIRM</name>
<dbReference type="InterPro" id="IPR018490">
    <property type="entry name" value="cNMP-bd_dom_sf"/>
</dbReference>
<accession>A0A8J8MLL5</accession>